<gene>
    <name evidence="3" type="ORF">EV681_0829</name>
</gene>
<evidence type="ECO:0000313" key="4">
    <source>
        <dbReference type="Proteomes" id="UP000293398"/>
    </source>
</evidence>
<dbReference type="InterPro" id="IPR042100">
    <property type="entry name" value="Bug_dom1"/>
</dbReference>
<protein>
    <submittedName>
        <fullName evidence="3">Secreted protein</fullName>
    </submittedName>
</protein>
<dbReference type="PROSITE" id="PS51318">
    <property type="entry name" value="TAT"/>
    <property type="match status" value="1"/>
</dbReference>
<dbReference type="PANTHER" id="PTHR42928">
    <property type="entry name" value="TRICARBOXYLATE-BINDING PROTEIN"/>
    <property type="match status" value="1"/>
</dbReference>
<feature type="signal peptide" evidence="2">
    <location>
        <begin position="1"/>
        <end position="32"/>
    </location>
</feature>
<dbReference type="InterPro" id="IPR019546">
    <property type="entry name" value="TAT_signal_bac_arc"/>
</dbReference>
<proteinExistence type="inferred from homology"/>
<dbReference type="InterPro" id="IPR006311">
    <property type="entry name" value="TAT_signal"/>
</dbReference>
<dbReference type="CDD" id="cd07012">
    <property type="entry name" value="PBP2_Bug_TTT"/>
    <property type="match status" value="1"/>
</dbReference>
<dbReference type="Gene3D" id="3.40.190.150">
    <property type="entry name" value="Bordetella uptake gene, domain 1"/>
    <property type="match status" value="1"/>
</dbReference>
<reference evidence="3 4" key="1">
    <citation type="submission" date="2019-02" db="EMBL/GenBank/DDBJ databases">
        <title>Genomic Encyclopedia of Type Strains, Phase IV (KMG-IV): sequencing the most valuable type-strain genomes for metagenomic binning, comparative biology and taxonomic classification.</title>
        <authorList>
            <person name="Goeker M."/>
        </authorList>
    </citation>
    <scope>NUCLEOTIDE SEQUENCE [LARGE SCALE GENOMIC DNA]</scope>
    <source>
        <strain evidence="3 4">DSM 23814</strain>
    </source>
</reference>
<feature type="chain" id="PRO_5021029240" evidence="2">
    <location>
        <begin position="33"/>
        <end position="335"/>
    </location>
</feature>
<dbReference type="OrthoDB" id="8678477at2"/>
<sequence length="335" mass="35187">MAILRSRRDFLVAAAGVAGASAFGLSSPMAFAQDKKWPAKLIRIIVPFPAGSITDAMARLLADGLSKSLGQSVIVENKGGANGSIGATEVARSAPDGYTLLATNSSSITGNPLIYKNSPYKSTDFASIALVLDAPFILNVNAEWANKHGINSVKDLVAFAKSHPSELSYGSGGVGNLAHLAYAMLSNDGQFKATHVPYKSGSQASMATMAGEVNTLFDTLASVPQIRAGKLKALAVTPKQRISQMPDVPTMAVAGFPSIDLTFWLGLLAPAGTPVDIVEKLYEHARQAMSVPTAKTALSAQGTIVMTNPKDFATRIANETKQLADVIKRDNITLN</sequence>
<dbReference type="Gene3D" id="3.40.190.10">
    <property type="entry name" value="Periplasmic binding protein-like II"/>
    <property type="match status" value="1"/>
</dbReference>
<keyword evidence="4" id="KW-1185">Reference proteome</keyword>
<evidence type="ECO:0000256" key="2">
    <source>
        <dbReference type="SAM" id="SignalP"/>
    </source>
</evidence>
<accession>A0A4Q7VS26</accession>
<dbReference type="EMBL" id="SHKO01000001">
    <property type="protein sequence ID" value="RZT99047.1"/>
    <property type="molecule type" value="Genomic_DNA"/>
</dbReference>
<keyword evidence="2" id="KW-0732">Signal</keyword>
<dbReference type="NCBIfam" id="TIGR01409">
    <property type="entry name" value="TAT_signal_seq"/>
    <property type="match status" value="1"/>
</dbReference>
<dbReference type="Pfam" id="PF03401">
    <property type="entry name" value="TctC"/>
    <property type="match status" value="1"/>
</dbReference>
<comment type="caution">
    <text evidence="3">The sequence shown here is derived from an EMBL/GenBank/DDBJ whole genome shotgun (WGS) entry which is preliminary data.</text>
</comment>
<dbReference type="PANTHER" id="PTHR42928:SF5">
    <property type="entry name" value="BLR1237 PROTEIN"/>
    <property type="match status" value="1"/>
</dbReference>
<dbReference type="InterPro" id="IPR005064">
    <property type="entry name" value="BUG"/>
</dbReference>
<comment type="similarity">
    <text evidence="1">Belongs to the UPF0065 (bug) family.</text>
</comment>
<organism evidence="3 4">
    <name type="scientific">Advenella incenata</name>
    <dbReference type="NCBI Taxonomy" id="267800"/>
    <lineage>
        <taxon>Bacteria</taxon>
        <taxon>Pseudomonadati</taxon>
        <taxon>Pseudomonadota</taxon>
        <taxon>Betaproteobacteria</taxon>
        <taxon>Burkholderiales</taxon>
        <taxon>Alcaligenaceae</taxon>
    </lineage>
</organism>
<name>A0A4Q7VS26_9BURK</name>
<dbReference type="Proteomes" id="UP000293398">
    <property type="component" value="Unassembled WGS sequence"/>
</dbReference>
<evidence type="ECO:0000256" key="1">
    <source>
        <dbReference type="ARBA" id="ARBA00006987"/>
    </source>
</evidence>
<dbReference type="AlphaFoldDB" id="A0A4Q7VS26"/>
<evidence type="ECO:0000313" key="3">
    <source>
        <dbReference type="EMBL" id="RZT99047.1"/>
    </source>
</evidence>
<dbReference type="RefSeq" id="WP_130303346.1">
    <property type="nucleotide sequence ID" value="NZ_SHKO01000001.1"/>
</dbReference>
<dbReference type="PIRSF" id="PIRSF017082">
    <property type="entry name" value="YflP"/>
    <property type="match status" value="1"/>
</dbReference>